<sequence>MAQGLLGNEVPRVYTPPLRELTPETSLGFSLIAFADMLGIPLLPWQRWLAIHMLELLPNGKFRFRTVILLVARQNGKSTFSQILALFFMYVVEVPMVLSTAQNLDIAEEVFAGGVEIAQNDPELAPLIVREVRVNGKRALELDNGARWKVQAATRRGGRGLSGDLVFLDELREHQNWNAWSAISKTTMARDNSIVFVLSNAGDISSVVLRHLRMQAHKALGDPDGLWIDPATGQPIEEEVIDLDDEELPTDETLGIFEWSAKPGRSTRDRKGWQEANPSLGHTITEKAIMAALISDPEWTFRTEVLCQWFDGATEGPFPSGTWAGSTDPESRLDPTSRVVYGVDTSWDRTMTRIAIAGYRPDGLPHFEVVASRAGTDWVIPWLEDPARAFKPAGVVWQVNGAPVSSITDGLRKSKLPLIEWAGSDLSRATGQFYDAIAHLDDDEQHDPLIFHRPQPALDVAANTALPKAAGDGWLWDRSKSPADISPLVAATGAVWGLLNKEVVNRRSAYEAEDAELMML</sequence>
<dbReference type="Proteomes" id="UP000279098">
    <property type="component" value="Genome"/>
</dbReference>
<dbReference type="InterPro" id="IPR005021">
    <property type="entry name" value="Terminase_largesu-like"/>
</dbReference>
<protein>
    <submittedName>
        <fullName evidence="1">Terminase</fullName>
    </submittedName>
</protein>
<name>A0A3G2KA46_9CAUD</name>
<proteinExistence type="predicted"/>
<dbReference type="InterPro" id="IPR027417">
    <property type="entry name" value="P-loop_NTPase"/>
</dbReference>
<dbReference type="Gene3D" id="3.40.50.300">
    <property type="entry name" value="P-loop containing nucleotide triphosphate hydrolases"/>
    <property type="match status" value="1"/>
</dbReference>
<dbReference type="PANTHER" id="PTHR41287">
    <property type="match status" value="1"/>
</dbReference>
<organism evidence="1 2">
    <name type="scientific">Microbacterium phage Brahms</name>
    <dbReference type="NCBI Taxonomy" id="2419973"/>
    <lineage>
        <taxon>Viruses</taxon>
        <taxon>Duplodnaviria</taxon>
        <taxon>Heunggongvirae</taxon>
        <taxon>Uroviricota</taxon>
        <taxon>Caudoviricetes</taxon>
        <taxon>Armstrongvirus</taxon>
        <taxon>Armstrongvirus armstrong</taxon>
    </lineage>
</organism>
<accession>A0A3G2KA46</accession>
<reference evidence="1 2" key="1">
    <citation type="submission" date="2018-09" db="EMBL/GenBank/DDBJ databases">
        <authorList>
            <person name="Fryberger R.B."/>
            <person name="Stoner T.H."/>
            <person name="Garlena R.A."/>
            <person name="Russell D.A."/>
            <person name="Pope W.H."/>
            <person name="Jacobs-Sera D."/>
            <person name="Hatfull G.F."/>
        </authorList>
    </citation>
    <scope>NUCLEOTIDE SEQUENCE [LARGE SCALE GENOMIC DNA]</scope>
</reference>
<dbReference type="EMBL" id="MH834602">
    <property type="protein sequence ID" value="AYN55875.1"/>
    <property type="molecule type" value="Genomic_DNA"/>
</dbReference>
<evidence type="ECO:0000313" key="1">
    <source>
        <dbReference type="EMBL" id="AYN55875.1"/>
    </source>
</evidence>
<gene>
    <name evidence="1" type="primary">2</name>
    <name evidence="1" type="ORF">PBI_BRAHMS_2</name>
</gene>
<evidence type="ECO:0000313" key="2">
    <source>
        <dbReference type="Proteomes" id="UP000279098"/>
    </source>
</evidence>
<dbReference type="PANTHER" id="PTHR41287:SF1">
    <property type="entry name" value="PROTEIN YMFN"/>
    <property type="match status" value="1"/>
</dbReference>